<evidence type="ECO:0000313" key="3">
    <source>
        <dbReference type="Proteomes" id="UP000035036"/>
    </source>
</evidence>
<gene>
    <name evidence="2" type="ORF">GSUB_16795</name>
</gene>
<evidence type="ECO:0000313" key="2">
    <source>
        <dbReference type="EMBL" id="AJF08159.1"/>
    </source>
</evidence>
<dbReference type="Proteomes" id="UP000035036">
    <property type="component" value="Plasmid pGSUB1"/>
</dbReference>
<dbReference type="HOGENOM" id="CLU_2806362_0_0_7"/>
<organism evidence="2 3">
    <name type="scientific">Geoalkalibacter subterraneus</name>
    <dbReference type="NCBI Taxonomy" id="483547"/>
    <lineage>
        <taxon>Bacteria</taxon>
        <taxon>Pseudomonadati</taxon>
        <taxon>Thermodesulfobacteriota</taxon>
        <taxon>Desulfuromonadia</taxon>
        <taxon>Desulfuromonadales</taxon>
        <taxon>Geoalkalibacteraceae</taxon>
        <taxon>Geoalkalibacter</taxon>
    </lineage>
</organism>
<dbReference type="Pfam" id="PF20482">
    <property type="entry name" value="DUF6722"/>
    <property type="match status" value="1"/>
</dbReference>
<dbReference type="RefSeq" id="WP_040202786.1">
    <property type="nucleotide sequence ID" value="NZ_CP010312.1"/>
</dbReference>
<keyword evidence="1" id="KW-0472">Membrane</keyword>
<feature type="transmembrane region" description="Helical" evidence="1">
    <location>
        <begin position="38"/>
        <end position="58"/>
    </location>
</feature>
<sequence length="67" mass="7389">MKWFNRKRKEGFTNYLYEISKLFVAGVGLAGIMQKGPLALIAVGFVVGFFALLLALYLEGDGDSDDL</sequence>
<proteinExistence type="predicted"/>
<name>A0A0B5FU09_9BACT</name>
<dbReference type="InterPro" id="IPR046568">
    <property type="entry name" value="DUF6722"/>
</dbReference>
<dbReference type="AlphaFoldDB" id="A0A0B5FU09"/>
<keyword evidence="2" id="KW-0614">Plasmid</keyword>
<dbReference type="KEGG" id="gsb:GSUB_16795"/>
<reference evidence="2 3" key="1">
    <citation type="journal article" date="2015" name="Genome Announc.">
        <title>Genomes of Geoalkalibacter ferrihydriticus Z-0531T and Geoalkalibacter subterraneus Red1T, Two Haloalkaliphilic Metal-Reducing Deltaproteobacteria.</title>
        <authorList>
            <person name="Badalamenti J.P."/>
            <person name="Krajmalnik-Brown R."/>
            <person name="Torres C.I."/>
            <person name="Bond D.R."/>
        </authorList>
    </citation>
    <scope>NUCLEOTIDE SEQUENCE [LARGE SCALE GENOMIC DNA]</scope>
    <source>
        <strain evidence="2 3">Red1</strain>
        <plasmid evidence="3">Plasmid pGSUB1</plasmid>
    </source>
</reference>
<evidence type="ECO:0000256" key="1">
    <source>
        <dbReference type="SAM" id="Phobius"/>
    </source>
</evidence>
<keyword evidence="1" id="KW-0812">Transmembrane</keyword>
<keyword evidence="1" id="KW-1133">Transmembrane helix</keyword>
<dbReference type="EMBL" id="CP010312">
    <property type="protein sequence ID" value="AJF08159.1"/>
    <property type="molecule type" value="Genomic_DNA"/>
</dbReference>
<geneLocation type="plasmid" evidence="2 3">
    <name>pGSUB1</name>
</geneLocation>
<accession>A0A0B5FU09</accession>
<keyword evidence="3" id="KW-1185">Reference proteome</keyword>
<protein>
    <submittedName>
        <fullName evidence="2">Uncharacterized protein</fullName>
    </submittedName>
</protein>